<feature type="compositionally biased region" description="Polar residues" evidence="1">
    <location>
        <begin position="12"/>
        <end position="21"/>
    </location>
</feature>
<comment type="caution">
    <text evidence="2">The sequence shown here is derived from an EMBL/GenBank/DDBJ whole genome shotgun (WGS) entry which is preliminary data.</text>
</comment>
<protein>
    <submittedName>
        <fullName evidence="2">Uncharacterized protein</fullName>
    </submittedName>
</protein>
<dbReference type="OrthoDB" id="7432734at2"/>
<evidence type="ECO:0000256" key="1">
    <source>
        <dbReference type="SAM" id="MobiDB-lite"/>
    </source>
</evidence>
<reference evidence="2 3" key="1">
    <citation type="submission" date="2019-12" db="EMBL/GenBank/DDBJ databases">
        <title>Genomic-based taxomic classification of the family Erythrobacteraceae.</title>
        <authorList>
            <person name="Xu L."/>
        </authorList>
    </citation>
    <scope>NUCLEOTIDE SEQUENCE [LARGE SCALE GENOMIC DNA]</scope>
    <source>
        <strain evidence="2 3">MCCC 1K01500</strain>
    </source>
</reference>
<sequence length="142" mass="15467">MAVGLPAEAQEPSATVQTMKGATSCTLSARKEGVDTSRFEKDSSWQRDPDGSYAAINLPVRVTFPADADGISRICVVEATLASQKEQNEMRTALEVLLKQKPLEQKDSVIWMFGGGKNARGLQFFPDNTSKQPQIRFVGAAF</sequence>
<gene>
    <name evidence="2" type="ORF">GRI89_06840</name>
</gene>
<feature type="region of interest" description="Disordered" evidence="1">
    <location>
        <begin position="27"/>
        <end position="46"/>
    </location>
</feature>
<feature type="region of interest" description="Disordered" evidence="1">
    <location>
        <begin position="1"/>
        <end position="21"/>
    </location>
</feature>
<dbReference type="Proteomes" id="UP000433652">
    <property type="component" value="Unassembled WGS sequence"/>
</dbReference>
<evidence type="ECO:0000313" key="3">
    <source>
        <dbReference type="Proteomes" id="UP000433652"/>
    </source>
</evidence>
<evidence type="ECO:0000313" key="2">
    <source>
        <dbReference type="EMBL" id="MXO59254.1"/>
    </source>
</evidence>
<name>A0A6I4STD7_9SPHN</name>
<proteinExistence type="predicted"/>
<feature type="compositionally biased region" description="Basic and acidic residues" evidence="1">
    <location>
        <begin position="29"/>
        <end position="46"/>
    </location>
</feature>
<dbReference type="AlphaFoldDB" id="A0A6I4STD7"/>
<dbReference type="EMBL" id="WTYM01000033">
    <property type="protein sequence ID" value="MXO59254.1"/>
    <property type="molecule type" value="Genomic_DNA"/>
</dbReference>
<organism evidence="2 3">
    <name type="scientific">Croceibacterium salegens</name>
    <dbReference type="NCBI Taxonomy" id="1737568"/>
    <lineage>
        <taxon>Bacteria</taxon>
        <taxon>Pseudomonadati</taxon>
        <taxon>Pseudomonadota</taxon>
        <taxon>Alphaproteobacteria</taxon>
        <taxon>Sphingomonadales</taxon>
        <taxon>Erythrobacteraceae</taxon>
        <taxon>Croceibacterium</taxon>
    </lineage>
</organism>
<accession>A0A6I4STD7</accession>
<dbReference type="RefSeq" id="WP_159793487.1">
    <property type="nucleotide sequence ID" value="NZ_WTYM01000033.1"/>
</dbReference>
<keyword evidence="3" id="KW-1185">Reference proteome</keyword>